<dbReference type="OMA" id="YIVDIYQ"/>
<protein>
    <submittedName>
        <fullName evidence="1">Uncharacterized protein</fullName>
    </submittedName>
</protein>
<dbReference type="OrthoDB" id="2221403at2759"/>
<sequence>MSVLDKAMLRLDATISGGIKDIVLDYKDQKVSKTEARIRLISLSMRAEGSAKNVVLALEALLPAFHDVDAEQTFESEITASYAHPMMQSLFAIHELNRLAKCANITPTDAGFTGRPDYIVDIYQQYRRQYSTCFGEIKVDATSGKTARPTISIGSRCSRNSN</sequence>
<name>A0A1X2HGN2_SYNRA</name>
<dbReference type="AlphaFoldDB" id="A0A1X2HGN2"/>
<evidence type="ECO:0000313" key="1">
    <source>
        <dbReference type="EMBL" id="ORY98081.1"/>
    </source>
</evidence>
<dbReference type="Proteomes" id="UP000242180">
    <property type="component" value="Unassembled WGS sequence"/>
</dbReference>
<evidence type="ECO:0000313" key="2">
    <source>
        <dbReference type="Proteomes" id="UP000242180"/>
    </source>
</evidence>
<dbReference type="InParanoid" id="A0A1X2HGN2"/>
<accession>A0A1X2HGN2</accession>
<reference evidence="1 2" key="1">
    <citation type="submission" date="2016-07" db="EMBL/GenBank/DDBJ databases">
        <title>Pervasive Adenine N6-methylation of Active Genes in Fungi.</title>
        <authorList>
            <consortium name="DOE Joint Genome Institute"/>
            <person name="Mondo S.J."/>
            <person name="Dannebaum R.O."/>
            <person name="Kuo R.C."/>
            <person name="Labutti K."/>
            <person name="Haridas S."/>
            <person name="Kuo A."/>
            <person name="Salamov A."/>
            <person name="Ahrendt S.R."/>
            <person name="Lipzen A."/>
            <person name="Sullivan W."/>
            <person name="Andreopoulos W.B."/>
            <person name="Clum A."/>
            <person name="Lindquist E."/>
            <person name="Daum C."/>
            <person name="Ramamoorthy G.K."/>
            <person name="Gryganskyi A."/>
            <person name="Culley D."/>
            <person name="Magnuson J.K."/>
            <person name="James T.Y."/>
            <person name="O'Malley M.A."/>
            <person name="Stajich J.E."/>
            <person name="Spatafora J.W."/>
            <person name="Visel A."/>
            <person name="Grigoriev I.V."/>
        </authorList>
    </citation>
    <scope>NUCLEOTIDE SEQUENCE [LARGE SCALE GENOMIC DNA]</scope>
    <source>
        <strain evidence="1 2">NRRL 2496</strain>
    </source>
</reference>
<comment type="caution">
    <text evidence="1">The sequence shown here is derived from an EMBL/GenBank/DDBJ whole genome shotgun (WGS) entry which is preliminary data.</text>
</comment>
<keyword evidence="2" id="KW-1185">Reference proteome</keyword>
<proteinExistence type="predicted"/>
<dbReference type="EMBL" id="MCGN01000004">
    <property type="protein sequence ID" value="ORY98081.1"/>
    <property type="molecule type" value="Genomic_DNA"/>
</dbReference>
<gene>
    <name evidence="1" type="ORF">BCR43DRAFT_260358</name>
</gene>
<organism evidence="1 2">
    <name type="scientific">Syncephalastrum racemosum</name>
    <name type="common">Filamentous fungus</name>
    <dbReference type="NCBI Taxonomy" id="13706"/>
    <lineage>
        <taxon>Eukaryota</taxon>
        <taxon>Fungi</taxon>
        <taxon>Fungi incertae sedis</taxon>
        <taxon>Mucoromycota</taxon>
        <taxon>Mucoromycotina</taxon>
        <taxon>Mucoromycetes</taxon>
        <taxon>Mucorales</taxon>
        <taxon>Syncephalastraceae</taxon>
        <taxon>Syncephalastrum</taxon>
    </lineage>
</organism>